<organism evidence="6 7">
    <name type="scientific">Helcococcus kunzii ATCC 51366</name>
    <dbReference type="NCBI Taxonomy" id="883114"/>
    <lineage>
        <taxon>Bacteria</taxon>
        <taxon>Bacillati</taxon>
        <taxon>Bacillota</taxon>
        <taxon>Tissierellia</taxon>
        <taxon>Tissierellales</taxon>
        <taxon>Peptoniphilaceae</taxon>
        <taxon>Helcococcus</taxon>
    </lineage>
</organism>
<dbReference type="InterPro" id="IPR007624">
    <property type="entry name" value="RNA_pol_sigma70_r3"/>
</dbReference>
<dbReference type="NCBIfam" id="TIGR02980">
    <property type="entry name" value="SigBFG"/>
    <property type="match status" value="1"/>
</dbReference>
<dbReference type="InterPro" id="IPR007630">
    <property type="entry name" value="RNA_pol_sigma70_r4"/>
</dbReference>
<sequence length="283" mass="33160">MKENKNSDNKIRDYDDFKRLQTLREEEKKLEKSDLNEKNKKELDKVKRKIKIIRDSLIEKNLYIAEILAKKYANKGIEYDDLYQIASLGLILAVDRFNVDRGFEFSSYATPTITGEIKRYFRDKGWVIRVPRRIQELSKRVNNAKAELTQRLKKNPSIDEIAELLEVSSEEIIEAMDASQVYSPQSIDKNLDTSSEDREVSFADLLGEEDKNYQLVDDMSFIRGAMDNFTDIEKKIVVYRYFEKMTQVAIAEKLDVSQMTVSRLEKKVIKKFREELGIKVNNK</sequence>
<dbReference type="CDD" id="cd06171">
    <property type="entry name" value="Sigma70_r4"/>
    <property type="match status" value="1"/>
</dbReference>
<feature type="domain" description="HTH cro/C1-type" evidence="5">
    <location>
        <begin position="244"/>
        <end position="266"/>
    </location>
</feature>
<evidence type="ECO:0000313" key="7">
    <source>
        <dbReference type="Proteomes" id="UP000004191"/>
    </source>
</evidence>
<protein>
    <submittedName>
        <fullName evidence="6">RNA polymerase sigma-70 factor, sigma-B/F/G subfamily</fullName>
    </submittedName>
</protein>
<dbReference type="PROSITE" id="PS50943">
    <property type="entry name" value="HTH_CROC1"/>
    <property type="match status" value="1"/>
</dbReference>
<keyword evidence="7" id="KW-1185">Reference proteome</keyword>
<evidence type="ECO:0000256" key="1">
    <source>
        <dbReference type="ARBA" id="ARBA00023015"/>
    </source>
</evidence>
<dbReference type="STRING" id="883114.HMPREF9709_01695"/>
<dbReference type="InterPro" id="IPR036388">
    <property type="entry name" value="WH-like_DNA-bd_sf"/>
</dbReference>
<reference evidence="6 7" key="1">
    <citation type="submission" date="2012-01" db="EMBL/GenBank/DDBJ databases">
        <title>The Genome Sequence of Helcococcus kunzii ATCC 51366.</title>
        <authorList>
            <consortium name="The Broad Institute Genome Sequencing Platform"/>
            <person name="Earl A."/>
            <person name="Ward D."/>
            <person name="Feldgarden M."/>
            <person name="Gevers D."/>
            <person name="Huys G."/>
            <person name="Young S.K."/>
            <person name="Zeng Q."/>
            <person name="Gargeya S."/>
            <person name="Fitzgerald M."/>
            <person name="Haas B."/>
            <person name="Abouelleil A."/>
            <person name="Alvarado L."/>
            <person name="Arachchi H.M."/>
            <person name="Berlin A."/>
            <person name="Chapman S.B."/>
            <person name="Gearin G."/>
            <person name="Goldberg J."/>
            <person name="Griggs A."/>
            <person name="Gujja S."/>
            <person name="Hansen M."/>
            <person name="Heiman D."/>
            <person name="Howarth C."/>
            <person name="Larimer J."/>
            <person name="Lui A."/>
            <person name="MacDonald P.J.P."/>
            <person name="McCowen C."/>
            <person name="Montmayeur A."/>
            <person name="Murphy C."/>
            <person name="Neiman D."/>
            <person name="Pearson M."/>
            <person name="Priest M."/>
            <person name="Roberts A."/>
            <person name="Saif S."/>
            <person name="Shea T."/>
            <person name="Sisk P."/>
            <person name="Stolte C."/>
            <person name="Sykes S."/>
            <person name="Wortman J."/>
            <person name="Nusbaum C."/>
            <person name="Birren B."/>
        </authorList>
    </citation>
    <scope>NUCLEOTIDE SEQUENCE [LARGE SCALE GENOMIC DNA]</scope>
    <source>
        <strain evidence="6 7">ATCC 51366</strain>
    </source>
</reference>
<dbReference type="Gene3D" id="1.20.120.1810">
    <property type="match status" value="1"/>
</dbReference>
<keyword evidence="3" id="KW-0238">DNA-binding</keyword>
<dbReference type="Gene3D" id="1.10.10.60">
    <property type="entry name" value="Homeodomain-like"/>
    <property type="match status" value="1"/>
</dbReference>
<comment type="caution">
    <text evidence="6">The sequence shown here is derived from an EMBL/GenBank/DDBJ whole genome shotgun (WGS) entry which is preliminary data.</text>
</comment>
<evidence type="ECO:0000256" key="3">
    <source>
        <dbReference type="ARBA" id="ARBA00023125"/>
    </source>
</evidence>
<dbReference type="PATRIC" id="fig|883114.3.peg.1692"/>
<dbReference type="NCBIfam" id="TIGR02937">
    <property type="entry name" value="sigma70-ECF"/>
    <property type="match status" value="1"/>
</dbReference>
<evidence type="ECO:0000256" key="4">
    <source>
        <dbReference type="ARBA" id="ARBA00023163"/>
    </source>
</evidence>
<gene>
    <name evidence="6" type="ORF">HMPREF9709_01695</name>
</gene>
<dbReference type="Pfam" id="PF04539">
    <property type="entry name" value="Sigma70_r3"/>
    <property type="match status" value="1"/>
</dbReference>
<name>H3NQT4_9FIRM</name>
<dbReference type="GO" id="GO:0006352">
    <property type="term" value="P:DNA-templated transcription initiation"/>
    <property type="evidence" value="ECO:0007669"/>
    <property type="project" value="InterPro"/>
</dbReference>
<dbReference type="InterPro" id="IPR013324">
    <property type="entry name" value="RNA_pol_sigma_r3/r4-like"/>
</dbReference>
<dbReference type="PANTHER" id="PTHR30385:SF4">
    <property type="entry name" value="RNA POLYMERASE SIGMA-E FACTOR"/>
    <property type="match status" value="1"/>
</dbReference>
<dbReference type="GO" id="GO:0016987">
    <property type="term" value="F:sigma factor activity"/>
    <property type="evidence" value="ECO:0007669"/>
    <property type="project" value="UniProtKB-KW"/>
</dbReference>
<dbReference type="GeneID" id="96999631"/>
<dbReference type="PANTHER" id="PTHR30385">
    <property type="entry name" value="SIGMA FACTOR F FLAGELLAR"/>
    <property type="match status" value="1"/>
</dbReference>
<dbReference type="Proteomes" id="UP000004191">
    <property type="component" value="Unassembled WGS sequence"/>
</dbReference>
<accession>H3NQT4</accession>
<dbReference type="EMBL" id="AGEI01000031">
    <property type="protein sequence ID" value="EHR32081.1"/>
    <property type="molecule type" value="Genomic_DNA"/>
</dbReference>
<dbReference type="RefSeq" id="WP_005399210.1">
    <property type="nucleotide sequence ID" value="NZ_JH601088.1"/>
</dbReference>
<dbReference type="Gene3D" id="1.10.10.10">
    <property type="entry name" value="Winged helix-like DNA-binding domain superfamily/Winged helix DNA-binding domain"/>
    <property type="match status" value="1"/>
</dbReference>
<keyword evidence="4" id="KW-0804">Transcription</keyword>
<dbReference type="InterPro" id="IPR001387">
    <property type="entry name" value="Cro/C1-type_HTH"/>
</dbReference>
<dbReference type="GO" id="GO:0003677">
    <property type="term" value="F:DNA binding"/>
    <property type="evidence" value="ECO:0007669"/>
    <property type="project" value="UniProtKB-KW"/>
</dbReference>
<dbReference type="AlphaFoldDB" id="H3NQT4"/>
<evidence type="ECO:0000313" key="6">
    <source>
        <dbReference type="EMBL" id="EHR32081.1"/>
    </source>
</evidence>
<keyword evidence="1" id="KW-0805">Transcription regulation</keyword>
<dbReference type="Pfam" id="PF04542">
    <property type="entry name" value="Sigma70_r2"/>
    <property type="match status" value="1"/>
</dbReference>
<keyword evidence="2" id="KW-0731">Sigma factor</keyword>
<dbReference type="HOGENOM" id="CLU_014793_8_5_9"/>
<dbReference type="InterPro" id="IPR014284">
    <property type="entry name" value="RNA_pol_sigma-70_dom"/>
</dbReference>
<dbReference type="Pfam" id="PF04545">
    <property type="entry name" value="Sigma70_r4"/>
    <property type="match status" value="1"/>
</dbReference>
<dbReference type="OrthoDB" id="9809557at2"/>
<dbReference type="InterPro" id="IPR014322">
    <property type="entry name" value="RNA_pol_sigma-B/F/G"/>
</dbReference>
<dbReference type="InterPro" id="IPR007627">
    <property type="entry name" value="RNA_pol_sigma70_r2"/>
</dbReference>
<dbReference type="InterPro" id="IPR013325">
    <property type="entry name" value="RNA_pol_sigma_r2"/>
</dbReference>
<dbReference type="eggNOG" id="COG1191">
    <property type="taxonomic scope" value="Bacteria"/>
</dbReference>
<proteinExistence type="predicted"/>
<dbReference type="SUPFAM" id="SSF88659">
    <property type="entry name" value="Sigma3 and sigma4 domains of RNA polymerase sigma factors"/>
    <property type="match status" value="2"/>
</dbReference>
<dbReference type="SUPFAM" id="SSF88946">
    <property type="entry name" value="Sigma2 domain of RNA polymerase sigma factors"/>
    <property type="match status" value="1"/>
</dbReference>
<evidence type="ECO:0000256" key="2">
    <source>
        <dbReference type="ARBA" id="ARBA00023082"/>
    </source>
</evidence>
<evidence type="ECO:0000259" key="5">
    <source>
        <dbReference type="PROSITE" id="PS50943"/>
    </source>
</evidence>